<dbReference type="Proteomes" id="UP000824890">
    <property type="component" value="Unassembled WGS sequence"/>
</dbReference>
<sequence length="671" mass="80116">MIYEDDEIYKEICGDPIYDVYEENDFDNLVRAKIGRNLVYAEDFKHIQAPAIFDESPFVEREENYEIYREIYGDPIYDVYEDDVRIVDFIFGEDSFANFVCANIGQDEIYAKFGRDKIRAKPVQDELRANFGESQKIRFYESKNDSGLRAFDYVQMLLLHQVVSERLFGFLIKERFWICNLYPFVDESLFVEREYHEIYQEIYGDPIYDVYEDHEIYKEICGDPICDVYEENDFDNLVRAKIGRNLVYAEDLKHNQARAIFDESPFVEREESYEIYREIYGDPIYDVYEDDVRVVDFIFGEDSFANFVCANIGQDEIHAKFGRDKIRAKPVQDELCANFGESQMIRFYESKNDSGLRAFDYVQMLPLHQVVSERLFGFLIKERFWMSFAISILSWTKNTMRSIERSMVIQSTTFMKMMRSTNRFVDIQYMIKNDFDNLVRAKIGQNLVYAEDFKHNQARAIFVQKQTILDDMLISSCNLYPFVDESPFVERKYHEIYREIYGDPIYDVYEDDEIYKEICGYPIYDDESPFVEREENYEIYGDPIYDVYEDDVHVVDFIFGGIRASLWFLNQRTILDVMLISSCNLYPFVDESPFVEREYHEIYREIYRDPIYDVYEDDEIYKEICGDPIYDVYEENDFDNLVCAKIGRNLVYAEDFKHNQARAIFVQKTVL</sequence>
<keyword evidence="2" id="KW-1185">Reference proteome</keyword>
<gene>
    <name evidence="1" type="ORF">HID58_087254</name>
</gene>
<reference evidence="1 2" key="1">
    <citation type="submission" date="2021-05" db="EMBL/GenBank/DDBJ databases">
        <title>Genome Assembly of Synthetic Allotetraploid Brassica napus Reveals Homoeologous Exchanges between Subgenomes.</title>
        <authorList>
            <person name="Davis J.T."/>
        </authorList>
    </citation>
    <scope>NUCLEOTIDE SEQUENCE [LARGE SCALE GENOMIC DNA]</scope>
    <source>
        <strain evidence="2">cv. Da-Ae</strain>
        <tissue evidence="1">Seedling</tissue>
    </source>
</reference>
<proteinExistence type="predicted"/>
<protein>
    <submittedName>
        <fullName evidence="1">Uncharacterized protein</fullName>
    </submittedName>
</protein>
<accession>A0ABQ7XST5</accession>
<name>A0ABQ7XST5_BRANA</name>
<evidence type="ECO:0000313" key="2">
    <source>
        <dbReference type="Proteomes" id="UP000824890"/>
    </source>
</evidence>
<organism evidence="1 2">
    <name type="scientific">Brassica napus</name>
    <name type="common">Rape</name>
    <dbReference type="NCBI Taxonomy" id="3708"/>
    <lineage>
        <taxon>Eukaryota</taxon>
        <taxon>Viridiplantae</taxon>
        <taxon>Streptophyta</taxon>
        <taxon>Embryophyta</taxon>
        <taxon>Tracheophyta</taxon>
        <taxon>Spermatophyta</taxon>
        <taxon>Magnoliopsida</taxon>
        <taxon>eudicotyledons</taxon>
        <taxon>Gunneridae</taxon>
        <taxon>Pentapetalae</taxon>
        <taxon>rosids</taxon>
        <taxon>malvids</taxon>
        <taxon>Brassicales</taxon>
        <taxon>Brassicaceae</taxon>
        <taxon>Brassiceae</taxon>
        <taxon>Brassica</taxon>
    </lineage>
</organism>
<dbReference type="EMBL" id="JAGKQM010000019">
    <property type="protein sequence ID" value="KAH0858993.1"/>
    <property type="molecule type" value="Genomic_DNA"/>
</dbReference>
<comment type="caution">
    <text evidence="1">The sequence shown here is derived from an EMBL/GenBank/DDBJ whole genome shotgun (WGS) entry which is preliminary data.</text>
</comment>
<evidence type="ECO:0000313" key="1">
    <source>
        <dbReference type="EMBL" id="KAH0858993.1"/>
    </source>
</evidence>